<evidence type="ECO:0000313" key="1">
    <source>
        <dbReference type="EMBL" id="CAB4881293.1"/>
    </source>
</evidence>
<protein>
    <submittedName>
        <fullName evidence="1">Unannotated protein</fullName>
    </submittedName>
</protein>
<name>A0A6J7EP65_9ZZZZ</name>
<gene>
    <name evidence="1" type="ORF">UFOPK3402_01334</name>
</gene>
<proteinExistence type="predicted"/>
<organism evidence="1">
    <name type="scientific">freshwater metagenome</name>
    <dbReference type="NCBI Taxonomy" id="449393"/>
    <lineage>
        <taxon>unclassified sequences</taxon>
        <taxon>metagenomes</taxon>
        <taxon>ecological metagenomes</taxon>
    </lineage>
</organism>
<dbReference type="AlphaFoldDB" id="A0A6J7EP65"/>
<accession>A0A6J7EP65</accession>
<sequence length="372" mass="41029">MVRTLGAVQLDTISVLARSHELIAYSRFGAMPRAVIEGAYWNGESSFEYWSHAACILPIESWPLFSFRRRHYARKGVRWHEVPHAAVQVVLERLAADGPLTTKEIGGAKKGGEWWDWSESKIAVEYLLDIGRVVCASRIGWRRVYELAERIVPLKLRDHPDWIDDAGVVGPSDESCIRALIADGARTVGVGTAGDIADVHRLSIADVERHAADAGLVRVRVPGWPAKSWATQESLDWLATGQRASHRTTLLSPFDSLVWHRGRTERLFGMAHRLEAYTPAARRVHGYFAMPVLHRGELVARVDPRRDGQALVASTVTLEVDATGRVPAESVRGTALALREAARWVGCSDVRLGTVVPSSSTDGLTRQLAASD</sequence>
<dbReference type="InterPro" id="IPR009351">
    <property type="entry name" value="AlkZ-like"/>
</dbReference>
<dbReference type="PANTHER" id="PTHR30528:SF0">
    <property type="entry name" value="CYTOPLASMIC PROTEIN"/>
    <property type="match status" value="1"/>
</dbReference>
<dbReference type="EMBL" id="CAFBLS010000171">
    <property type="protein sequence ID" value="CAB4881293.1"/>
    <property type="molecule type" value="Genomic_DNA"/>
</dbReference>
<dbReference type="PANTHER" id="PTHR30528">
    <property type="entry name" value="CYTOPLASMIC PROTEIN"/>
    <property type="match status" value="1"/>
</dbReference>
<dbReference type="Pfam" id="PF06224">
    <property type="entry name" value="AlkZ-like"/>
    <property type="match status" value="1"/>
</dbReference>
<reference evidence="1" key="1">
    <citation type="submission" date="2020-05" db="EMBL/GenBank/DDBJ databases">
        <authorList>
            <person name="Chiriac C."/>
            <person name="Salcher M."/>
            <person name="Ghai R."/>
            <person name="Kavagutti S V."/>
        </authorList>
    </citation>
    <scope>NUCLEOTIDE SEQUENCE</scope>
</reference>